<keyword evidence="1" id="KW-1133">Transmembrane helix</keyword>
<reference evidence="3" key="1">
    <citation type="submission" date="2018-12" db="EMBL/GenBank/DDBJ databases">
        <title>Tengunoibacter tsumagoiensis gen. nov., sp. nov., Dictyobacter kobayashii sp. nov., D. alpinus sp. nov., and D. joshuensis sp. nov. and description of Dictyobacteraceae fam. nov. within the order Ktedonobacterales isolated from Tengu-no-mugimeshi.</title>
        <authorList>
            <person name="Wang C.M."/>
            <person name="Zheng Y."/>
            <person name="Sakai Y."/>
            <person name="Toyoda A."/>
            <person name="Minakuchi Y."/>
            <person name="Abe K."/>
            <person name="Yokota A."/>
            <person name="Yabe S."/>
        </authorList>
    </citation>
    <scope>NUCLEOTIDE SEQUENCE [LARGE SCALE GENOMIC DNA]</scope>
    <source>
        <strain evidence="3">S-27</strain>
    </source>
</reference>
<organism evidence="2 3">
    <name type="scientific">Dictyobacter aurantiacus</name>
    <dbReference type="NCBI Taxonomy" id="1936993"/>
    <lineage>
        <taxon>Bacteria</taxon>
        <taxon>Bacillati</taxon>
        <taxon>Chloroflexota</taxon>
        <taxon>Ktedonobacteria</taxon>
        <taxon>Ktedonobacterales</taxon>
        <taxon>Dictyobacteraceae</taxon>
        <taxon>Dictyobacter</taxon>
    </lineage>
</organism>
<evidence type="ECO:0000313" key="2">
    <source>
        <dbReference type="EMBL" id="GCE04955.1"/>
    </source>
</evidence>
<dbReference type="AlphaFoldDB" id="A0A401ZDN0"/>
<feature type="transmembrane region" description="Helical" evidence="1">
    <location>
        <begin position="120"/>
        <end position="139"/>
    </location>
</feature>
<feature type="transmembrane region" description="Helical" evidence="1">
    <location>
        <begin position="57"/>
        <end position="75"/>
    </location>
</feature>
<name>A0A401ZDN0_9CHLR</name>
<accession>A0A401ZDN0</accession>
<feature type="transmembrane region" description="Helical" evidence="1">
    <location>
        <begin position="96"/>
        <end position="114"/>
    </location>
</feature>
<comment type="caution">
    <text evidence="2">The sequence shown here is derived from an EMBL/GenBank/DDBJ whole genome shotgun (WGS) entry which is preliminary data.</text>
</comment>
<sequence length="319" mass="36548">MNRLSDEKGYPWFFFDTGRPWVKTWFVTLILILVFILSLFIYAHFSQDLSPDSLAGYTYAIVGSGFMLLATFLYTRARRQRQRRIGHLNASLNWHISFGVLAIVILLLHSFGNFNPRTGTYALEGMIALVISGFIGRMIDRFAPRQITKEVKKALTEYGDDRIEDISRNVQEIVTHNTQDLRTFKPQGKTTRALNGQAAQVVTPDPVSLGGTALPSSWDIAYISLEETPQEVSRNSQQYRFVPDKRSALATPGALIPGYNEQMEELQTVQHALQREQFYRALIRYWRIFHVLLVLLTLALTIWHLVYAGQLLIPLLFKH</sequence>
<gene>
    <name evidence="2" type="ORF">KDAU_22840</name>
</gene>
<evidence type="ECO:0000313" key="3">
    <source>
        <dbReference type="Proteomes" id="UP000287224"/>
    </source>
</evidence>
<dbReference type="RefSeq" id="WP_126596053.1">
    <property type="nucleotide sequence ID" value="NZ_BIFQ01000001.1"/>
</dbReference>
<proteinExistence type="predicted"/>
<dbReference type="OrthoDB" id="151118at2"/>
<protein>
    <submittedName>
        <fullName evidence="2">Uncharacterized protein</fullName>
    </submittedName>
</protein>
<feature type="transmembrane region" description="Helical" evidence="1">
    <location>
        <begin position="285"/>
        <end position="306"/>
    </location>
</feature>
<evidence type="ECO:0000256" key="1">
    <source>
        <dbReference type="SAM" id="Phobius"/>
    </source>
</evidence>
<keyword evidence="3" id="KW-1185">Reference proteome</keyword>
<feature type="transmembrane region" description="Helical" evidence="1">
    <location>
        <begin position="21"/>
        <end position="45"/>
    </location>
</feature>
<keyword evidence="1" id="KW-0812">Transmembrane</keyword>
<dbReference type="Proteomes" id="UP000287224">
    <property type="component" value="Unassembled WGS sequence"/>
</dbReference>
<keyword evidence="1" id="KW-0472">Membrane</keyword>
<dbReference type="EMBL" id="BIFQ01000001">
    <property type="protein sequence ID" value="GCE04955.1"/>
    <property type="molecule type" value="Genomic_DNA"/>
</dbReference>